<dbReference type="Proteomes" id="UP001177003">
    <property type="component" value="Chromosome 6"/>
</dbReference>
<dbReference type="AlphaFoldDB" id="A0AA35ZDE0"/>
<accession>A0AA35ZDE0</accession>
<keyword evidence="3" id="KW-1185">Reference proteome</keyword>
<name>A0AA35ZDE0_LACSI</name>
<protein>
    <submittedName>
        <fullName evidence="2">Uncharacterized protein</fullName>
    </submittedName>
</protein>
<gene>
    <name evidence="2" type="ORF">LSALG_LOCUS29680</name>
</gene>
<sequence>MCALPLSEQLAFAPLNFYSSEIRIHKFSFGNLPDQQRFPRFGSFREKNLEIQVFIDSLKNTPSEEVPTSDNIVDDPPQNEVAATRDILDSTNALDDPRTFTSAEVPDLDVEDDSSDEIIFDDHNTFVGVIQQFEEEEEKFKGNRHASPPPEATLEGDQGEKTQDDLIDDSKPTKPIDAEYENNKTLESSTSDT</sequence>
<proteinExistence type="predicted"/>
<dbReference type="EMBL" id="OX465082">
    <property type="protein sequence ID" value="CAI9290490.1"/>
    <property type="molecule type" value="Genomic_DNA"/>
</dbReference>
<evidence type="ECO:0000313" key="3">
    <source>
        <dbReference type="Proteomes" id="UP001177003"/>
    </source>
</evidence>
<reference evidence="2" key="1">
    <citation type="submission" date="2023-04" db="EMBL/GenBank/DDBJ databases">
        <authorList>
            <person name="Vijverberg K."/>
            <person name="Xiong W."/>
            <person name="Schranz E."/>
        </authorList>
    </citation>
    <scope>NUCLEOTIDE SEQUENCE</scope>
</reference>
<feature type="compositionally biased region" description="Basic and acidic residues" evidence="1">
    <location>
        <begin position="158"/>
        <end position="184"/>
    </location>
</feature>
<feature type="region of interest" description="Disordered" evidence="1">
    <location>
        <begin position="136"/>
        <end position="193"/>
    </location>
</feature>
<evidence type="ECO:0000256" key="1">
    <source>
        <dbReference type="SAM" id="MobiDB-lite"/>
    </source>
</evidence>
<organism evidence="2 3">
    <name type="scientific">Lactuca saligna</name>
    <name type="common">Willowleaf lettuce</name>
    <dbReference type="NCBI Taxonomy" id="75948"/>
    <lineage>
        <taxon>Eukaryota</taxon>
        <taxon>Viridiplantae</taxon>
        <taxon>Streptophyta</taxon>
        <taxon>Embryophyta</taxon>
        <taxon>Tracheophyta</taxon>
        <taxon>Spermatophyta</taxon>
        <taxon>Magnoliopsida</taxon>
        <taxon>eudicotyledons</taxon>
        <taxon>Gunneridae</taxon>
        <taxon>Pentapetalae</taxon>
        <taxon>asterids</taxon>
        <taxon>campanulids</taxon>
        <taxon>Asterales</taxon>
        <taxon>Asteraceae</taxon>
        <taxon>Cichorioideae</taxon>
        <taxon>Cichorieae</taxon>
        <taxon>Lactucinae</taxon>
        <taxon>Lactuca</taxon>
    </lineage>
</organism>
<evidence type="ECO:0000313" key="2">
    <source>
        <dbReference type="EMBL" id="CAI9290490.1"/>
    </source>
</evidence>